<evidence type="ECO:0000256" key="11">
    <source>
        <dbReference type="ARBA" id="ARBA00023004"/>
    </source>
</evidence>
<feature type="coiled-coil region" evidence="16">
    <location>
        <begin position="269"/>
        <end position="296"/>
    </location>
</feature>
<dbReference type="PANTHER" id="PTHR24421">
    <property type="entry name" value="NITRATE/NITRITE SENSOR PROTEIN NARX-RELATED"/>
    <property type="match status" value="1"/>
</dbReference>
<keyword evidence="7" id="KW-0963">Cytoplasm</keyword>
<evidence type="ECO:0000256" key="7">
    <source>
        <dbReference type="ARBA" id="ARBA00022490"/>
    </source>
</evidence>
<sequence length="495" mass="56318">MKKQVSALNTFWIVEYLKNNFLNMNFTGILNQVNRERPFLIENLKTGKIEPVSILHLTDTAYWLSNEFMIKLYATVQARVPDPNLAYKIGKSCCKSDHILKTAIGIPLLGPYRLLKIISKENKKYNRTKESLILKIEKGRVVIRLIHNNNIIVNQFAIDWHSGIFESYARISGATNIRINATCVEKGPEKYGDPGRGIWDFDIHFQYRNLGTRIFNAILSQIPSIKTIIINSNKIQAEYNEQILNRDRIIREKADKLKAIHDKLFKVERENIKRKLQNISTELVATEEREKRLIAEDLHDSVSQSLALSLFKIKNITGSTLMGNLDELTTVEKTLEKAVSDLRSLTFQISPPILYSLGLEATIKWLVSDINTRNELKILFNNNIKNPAQIEDTLKTVLYRSVRELIINILKHSNAQTAQVTLSLLENQFIISVEDDGVGFDTGCLENRNSLGFGLINISDRIKALGGDIEIYSEPGKGSNILILSPLLAWSENLE</sequence>
<keyword evidence="19" id="KW-1185">Reference proteome</keyword>
<dbReference type="AlphaFoldDB" id="C0QJ83"/>
<accession>C0QJ83</accession>
<evidence type="ECO:0000256" key="5">
    <source>
        <dbReference type="ARBA" id="ARBA00017322"/>
    </source>
</evidence>
<comment type="subcellular location">
    <subcellularLocation>
        <location evidence="3">Cytoplasm</location>
    </subcellularLocation>
</comment>
<evidence type="ECO:0000256" key="2">
    <source>
        <dbReference type="ARBA" id="ARBA00001966"/>
    </source>
</evidence>
<dbReference type="EC" id="2.7.13.3" evidence="4"/>
<evidence type="ECO:0000256" key="12">
    <source>
        <dbReference type="ARBA" id="ARBA00023012"/>
    </source>
</evidence>
<dbReference type="GO" id="GO:0005737">
    <property type="term" value="C:cytoplasm"/>
    <property type="evidence" value="ECO:0007669"/>
    <property type="project" value="UniProtKB-SubCell"/>
</dbReference>
<evidence type="ECO:0000256" key="8">
    <source>
        <dbReference type="ARBA" id="ARBA00022679"/>
    </source>
</evidence>
<comment type="cofactor">
    <cofactor evidence="2">
        <name>[4Fe-4S] cluster</name>
        <dbReference type="ChEBI" id="CHEBI:49883"/>
    </cofactor>
</comment>
<dbReference type="InterPro" id="IPR004358">
    <property type="entry name" value="Sig_transdc_His_kin-like_C"/>
</dbReference>
<comment type="catalytic activity">
    <reaction evidence="1">
        <text>ATP + protein L-histidine = ADP + protein N-phospho-L-histidine.</text>
        <dbReference type="EC" id="2.7.13.3"/>
    </reaction>
</comment>
<evidence type="ECO:0000256" key="16">
    <source>
        <dbReference type="SAM" id="Coils"/>
    </source>
</evidence>
<dbReference type="Gene3D" id="3.30.565.10">
    <property type="entry name" value="Histidine kinase-like ATPase, C-terminal domain"/>
    <property type="match status" value="1"/>
</dbReference>
<keyword evidence="16" id="KW-0175">Coiled coil</keyword>
<evidence type="ECO:0000256" key="10">
    <source>
        <dbReference type="ARBA" id="ARBA00022777"/>
    </source>
</evidence>
<keyword evidence="8" id="KW-0808">Transferase</keyword>
<dbReference type="InterPro" id="IPR005467">
    <property type="entry name" value="His_kinase_dom"/>
</dbReference>
<dbReference type="PANTHER" id="PTHR24421:SF58">
    <property type="entry name" value="SIGNAL TRANSDUCTION HISTIDINE-PROTEIN KINASE_PHOSPHATASE UHPB"/>
    <property type="match status" value="1"/>
</dbReference>
<feature type="domain" description="Histidine kinase" evidence="17">
    <location>
        <begin position="398"/>
        <end position="489"/>
    </location>
</feature>
<dbReference type="Gene3D" id="1.20.5.1930">
    <property type="match status" value="1"/>
</dbReference>
<evidence type="ECO:0000256" key="15">
    <source>
        <dbReference type="ARBA" id="ARBA00030800"/>
    </source>
</evidence>
<dbReference type="GO" id="GO:0046872">
    <property type="term" value="F:metal ion binding"/>
    <property type="evidence" value="ECO:0007669"/>
    <property type="project" value="UniProtKB-KW"/>
</dbReference>
<dbReference type="Proteomes" id="UP000000442">
    <property type="component" value="Chromosome"/>
</dbReference>
<dbReference type="InterPro" id="IPR011712">
    <property type="entry name" value="Sig_transdc_His_kin_sub3_dim/P"/>
</dbReference>
<dbReference type="GO" id="GO:0046983">
    <property type="term" value="F:protein dimerization activity"/>
    <property type="evidence" value="ECO:0007669"/>
    <property type="project" value="InterPro"/>
</dbReference>
<keyword evidence="12" id="KW-0902">Two-component regulatory system</keyword>
<dbReference type="STRING" id="177437.HRM2_28070"/>
<keyword evidence="13" id="KW-0411">Iron-sulfur</keyword>
<dbReference type="SMART" id="SM00387">
    <property type="entry name" value="HATPase_c"/>
    <property type="match status" value="1"/>
</dbReference>
<name>C0QJ83_DESAH</name>
<dbReference type="EMBL" id="CP001087">
    <property type="protein sequence ID" value="ACN15896.1"/>
    <property type="molecule type" value="Genomic_DNA"/>
</dbReference>
<keyword evidence="6" id="KW-0004">4Fe-4S</keyword>
<dbReference type="PROSITE" id="PS50109">
    <property type="entry name" value="HIS_KIN"/>
    <property type="match status" value="1"/>
</dbReference>
<comment type="function">
    <text evidence="14">Member of the two-component regulatory system NreB/NreC involved in the control of dissimilatory nitrate/nitrite reduction in response to oxygen. NreB functions as a direct oxygen sensor histidine kinase which is autophosphorylated, in the absence of oxygen, probably at the conserved histidine residue, and transfers its phosphate group probably to a conserved aspartate residue of NreC. NreB/NreC activates the expression of the nitrate (narGHJI) and nitrite (nir) reductase operons, as well as the putative nitrate transporter gene narT.</text>
</comment>
<reference evidence="18 19" key="1">
    <citation type="journal article" date="2009" name="Environ. Microbiol.">
        <title>Genome sequence of Desulfobacterium autotrophicum HRM2, a marine sulfate reducer oxidizing organic carbon completely to carbon dioxide.</title>
        <authorList>
            <person name="Strittmatter A.W."/>
            <person name="Liesegang H."/>
            <person name="Rabus R."/>
            <person name="Decker I."/>
            <person name="Amann J."/>
            <person name="Andres S."/>
            <person name="Henne A."/>
            <person name="Fricke W.F."/>
            <person name="Martinez-Arias R."/>
            <person name="Bartels D."/>
            <person name="Goesmann A."/>
            <person name="Krause L."/>
            <person name="Puehler A."/>
            <person name="Klenk H.P."/>
            <person name="Richter M."/>
            <person name="Schuler M."/>
            <person name="Gloeckner F.O."/>
            <person name="Meyerdierks A."/>
            <person name="Gottschalk G."/>
            <person name="Amann R."/>
        </authorList>
    </citation>
    <scope>NUCLEOTIDE SEQUENCE [LARGE SCALE GENOMIC DNA]</scope>
    <source>
        <strain evidence="19">ATCC 43914 / DSM 3382 / HRM2</strain>
    </source>
</reference>
<dbReference type="PRINTS" id="PR00344">
    <property type="entry name" value="BCTRLSENSOR"/>
</dbReference>
<evidence type="ECO:0000256" key="4">
    <source>
        <dbReference type="ARBA" id="ARBA00012438"/>
    </source>
</evidence>
<proteinExistence type="predicted"/>
<evidence type="ECO:0000256" key="3">
    <source>
        <dbReference type="ARBA" id="ARBA00004496"/>
    </source>
</evidence>
<dbReference type="HOGENOM" id="CLU_550655_0_0_7"/>
<evidence type="ECO:0000256" key="14">
    <source>
        <dbReference type="ARBA" id="ARBA00024827"/>
    </source>
</evidence>
<dbReference type="Pfam" id="PF02518">
    <property type="entry name" value="HATPase_c"/>
    <property type="match status" value="1"/>
</dbReference>
<gene>
    <name evidence="18" type="ordered locus">HRM2_28070</name>
</gene>
<dbReference type="GO" id="GO:0016020">
    <property type="term" value="C:membrane"/>
    <property type="evidence" value="ECO:0007669"/>
    <property type="project" value="InterPro"/>
</dbReference>
<dbReference type="KEGG" id="dat:HRM2_28070"/>
<keyword evidence="10 18" id="KW-0418">Kinase</keyword>
<dbReference type="Pfam" id="PF07730">
    <property type="entry name" value="HisKA_3"/>
    <property type="match status" value="1"/>
</dbReference>
<evidence type="ECO:0000313" key="18">
    <source>
        <dbReference type="EMBL" id="ACN15896.1"/>
    </source>
</evidence>
<evidence type="ECO:0000256" key="9">
    <source>
        <dbReference type="ARBA" id="ARBA00022723"/>
    </source>
</evidence>
<keyword evidence="11" id="KW-0408">Iron</keyword>
<dbReference type="SUPFAM" id="SSF55874">
    <property type="entry name" value="ATPase domain of HSP90 chaperone/DNA topoisomerase II/histidine kinase"/>
    <property type="match status" value="1"/>
</dbReference>
<dbReference type="eggNOG" id="COG4585">
    <property type="taxonomic scope" value="Bacteria"/>
</dbReference>
<evidence type="ECO:0000313" key="19">
    <source>
        <dbReference type="Proteomes" id="UP000000442"/>
    </source>
</evidence>
<evidence type="ECO:0000256" key="6">
    <source>
        <dbReference type="ARBA" id="ARBA00022485"/>
    </source>
</evidence>
<dbReference type="CDD" id="cd16917">
    <property type="entry name" value="HATPase_UhpB-NarQ-NarX-like"/>
    <property type="match status" value="1"/>
</dbReference>
<evidence type="ECO:0000259" key="17">
    <source>
        <dbReference type="PROSITE" id="PS50109"/>
    </source>
</evidence>
<dbReference type="InterPro" id="IPR036890">
    <property type="entry name" value="HATPase_C_sf"/>
</dbReference>
<organism evidence="18 19">
    <name type="scientific">Desulforapulum autotrophicum (strain ATCC 43914 / DSM 3382 / VKM B-1955 / HRM2)</name>
    <name type="common">Desulfobacterium autotrophicum</name>
    <dbReference type="NCBI Taxonomy" id="177437"/>
    <lineage>
        <taxon>Bacteria</taxon>
        <taxon>Pseudomonadati</taxon>
        <taxon>Thermodesulfobacteriota</taxon>
        <taxon>Desulfobacteria</taxon>
        <taxon>Desulfobacterales</taxon>
        <taxon>Desulfobacteraceae</taxon>
        <taxon>Desulforapulum</taxon>
    </lineage>
</organism>
<dbReference type="InterPro" id="IPR050482">
    <property type="entry name" value="Sensor_HK_TwoCompSys"/>
</dbReference>
<evidence type="ECO:0000256" key="13">
    <source>
        <dbReference type="ARBA" id="ARBA00023014"/>
    </source>
</evidence>
<dbReference type="InterPro" id="IPR003594">
    <property type="entry name" value="HATPase_dom"/>
</dbReference>
<dbReference type="GO" id="GO:0000155">
    <property type="term" value="F:phosphorelay sensor kinase activity"/>
    <property type="evidence" value="ECO:0007669"/>
    <property type="project" value="InterPro"/>
</dbReference>
<dbReference type="GO" id="GO:0051539">
    <property type="term" value="F:4 iron, 4 sulfur cluster binding"/>
    <property type="evidence" value="ECO:0007669"/>
    <property type="project" value="UniProtKB-KW"/>
</dbReference>
<evidence type="ECO:0000256" key="1">
    <source>
        <dbReference type="ARBA" id="ARBA00000085"/>
    </source>
</evidence>
<protein>
    <recommendedName>
        <fullName evidence="5">Oxygen sensor histidine kinase NreB</fullName>
        <ecNumber evidence="4">2.7.13.3</ecNumber>
    </recommendedName>
    <alternativeName>
        <fullName evidence="15">Nitrogen regulation protein B</fullName>
    </alternativeName>
</protein>
<keyword evidence="9" id="KW-0479">Metal-binding</keyword>